<proteinExistence type="predicted"/>
<evidence type="ECO:0000256" key="2">
    <source>
        <dbReference type="SAM" id="Phobius"/>
    </source>
</evidence>
<keyword evidence="2" id="KW-0472">Membrane</keyword>
<name>A0A1G1W5U1_9BACT</name>
<keyword evidence="2" id="KW-0812">Transmembrane</keyword>
<organism evidence="3 4">
    <name type="scientific">Candidatus Woykebacteria bacterium RBG_13_40_15</name>
    <dbReference type="NCBI Taxonomy" id="1802593"/>
    <lineage>
        <taxon>Bacteria</taxon>
        <taxon>Candidatus Woykeibacteriota</taxon>
    </lineage>
</organism>
<evidence type="ECO:0000313" key="3">
    <source>
        <dbReference type="EMBL" id="OGY22984.1"/>
    </source>
</evidence>
<gene>
    <name evidence="3" type="ORF">A2172_03565</name>
</gene>
<feature type="region of interest" description="Disordered" evidence="1">
    <location>
        <begin position="18"/>
        <end position="49"/>
    </location>
</feature>
<keyword evidence="2" id="KW-1133">Transmembrane helix</keyword>
<evidence type="ECO:0000256" key="1">
    <source>
        <dbReference type="SAM" id="MobiDB-lite"/>
    </source>
</evidence>
<comment type="caution">
    <text evidence="3">The sequence shown here is derived from an EMBL/GenBank/DDBJ whole genome shotgun (WGS) entry which is preliminary data.</text>
</comment>
<reference evidence="3 4" key="1">
    <citation type="journal article" date="2016" name="Nat. Commun.">
        <title>Thousands of microbial genomes shed light on interconnected biogeochemical processes in an aquifer system.</title>
        <authorList>
            <person name="Anantharaman K."/>
            <person name="Brown C.T."/>
            <person name="Hug L.A."/>
            <person name="Sharon I."/>
            <person name="Castelle C.J."/>
            <person name="Probst A.J."/>
            <person name="Thomas B.C."/>
            <person name="Singh A."/>
            <person name="Wilkins M.J."/>
            <person name="Karaoz U."/>
            <person name="Brodie E.L."/>
            <person name="Williams K.H."/>
            <person name="Hubbard S.S."/>
            <person name="Banfield J.F."/>
        </authorList>
    </citation>
    <scope>NUCLEOTIDE SEQUENCE [LARGE SCALE GENOMIC DNA]</scope>
</reference>
<feature type="transmembrane region" description="Helical" evidence="2">
    <location>
        <begin position="90"/>
        <end position="108"/>
    </location>
</feature>
<accession>A0A1G1W5U1</accession>
<evidence type="ECO:0000313" key="4">
    <source>
        <dbReference type="Proteomes" id="UP000176631"/>
    </source>
</evidence>
<sequence length="124" mass="13856">MPKKTRAEKLAAQLRRLKMQSSVSGQQPSPINQTIPQPTAEVGQEKPREVPITTTKPVINIQQIIEKKQSPKDESQRYSYSYVKGDLRKIVVLASLAVAVEVGLNLTLRTSFAKLILRTFGIEI</sequence>
<dbReference type="AlphaFoldDB" id="A0A1G1W5U1"/>
<dbReference type="Proteomes" id="UP000176631">
    <property type="component" value="Unassembled WGS sequence"/>
</dbReference>
<protein>
    <submittedName>
        <fullName evidence="3">Uncharacterized protein</fullName>
    </submittedName>
</protein>
<feature type="compositionally biased region" description="Polar residues" evidence="1">
    <location>
        <begin position="19"/>
        <end position="37"/>
    </location>
</feature>
<dbReference type="EMBL" id="MHCP01000030">
    <property type="protein sequence ID" value="OGY22984.1"/>
    <property type="molecule type" value="Genomic_DNA"/>
</dbReference>
<dbReference type="STRING" id="1802593.A2172_03565"/>